<evidence type="ECO:0000256" key="1">
    <source>
        <dbReference type="SAM" id="MobiDB-lite"/>
    </source>
</evidence>
<dbReference type="EMBL" id="FONL01000019">
    <property type="protein sequence ID" value="SFE77769.1"/>
    <property type="molecule type" value="Genomic_DNA"/>
</dbReference>
<dbReference type="Proteomes" id="UP000198896">
    <property type="component" value="Unassembled WGS sequence"/>
</dbReference>
<organism evidence="2 3">
    <name type="scientific">Succiniclasticum ruminis DSM 9236</name>
    <dbReference type="NCBI Taxonomy" id="1123323"/>
    <lineage>
        <taxon>Bacteria</taxon>
        <taxon>Bacillati</taxon>
        <taxon>Bacillota</taxon>
        <taxon>Negativicutes</taxon>
        <taxon>Acidaminococcales</taxon>
        <taxon>Acidaminococcaceae</taxon>
        <taxon>Succiniclasticum</taxon>
    </lineage>
</organism>
<proteinExistence type="predicted"/>
<dbReference type="RefSeq" id="WP_093914094.1">
    <property type="nucleotide sequence ID" value="NZ_FONL01000019.1"/>
</dbReference>
<protein>
    <submittedName>
        <fullName evidence="2">Uncharacterized protein</fullName>
    </submittedName>
</protein>
<evidence type="ECO:0000313" key="3">
    <source>
        <dbReference type="Proteomes" id="UP000198896"/>
    </source>
</evidence>
<dbReference type="OrthoDB" id="2077732at2"/>
<dbReference type="AlphaFoldDB" id="A0A1I2DBB6"/>
<sequence>MKTGKKSLNRFGNYFSAKWVSALLAVFVFVAGMMVSIAEAAADSASASGSAKVLRMKTLWENVDLNVYSRYNGEYRALGGSQAAETVFGKTSPGKTIKLQIYPENKFKGGTSAIYFGTYKIQKGFPKIASKDYERKTQSQTQSFTIPQGVEMVIAHVYMTWTTGDPKNPLYDDGVATRHYVLFTSDDAFRRAYKIFTGKTLNKIVPPKTNVSQDKTKTKTVTEKAKADSPVIKNGEPSGDDSGGIGIVEIGGGLVLVSIGGYLGLHFLGGGAATGEAGAEAVSDLTSAEPDIPPQPSVPPEPKEYVYTDPAGFQTLYVQDPETGQWTNYETGNPVDMDSLKEYDKQRMQDMAWSHNETKNLADRTTAFDNDLKQDYRNMLEEEARIQQQTKKDMMAIKSGTYGMTDAERQAYLNDRQAKLEADKEAADKKAARLDTAVKTLEVIEKGADISISVLSTVTPGGKLVANIYTGVKNVTVGGMQAAVDGKSIMGGIVKGAAKGGADILQNMTDKIPAGKWGYKLATYVTSETMKEGIVAYVDGENVVKASVKGMVQGWSKFGVDQIGGALSDKAAANNNLAMKEKYLKIRDNWSKDLKPKSVKAVRTLNFQRYFAKEQSRLINQGLGQTFANEASARAYEMGVEGKSFTESAFGDKW</sequence>
<keyword evidence="3" id="KW-1185">Reference proteome</keyword>
<feature type="compositionally biased region" description="Basic and acidic residues" evidence="1">
    <location>
        <begin position="214"/>
        <end position="227"/>
    </location>
</feature>
<name>A0A1I2DBB6_9FIRM</name>
<reference evidence="2 3" key="1">
    <citation type="submission" date="2016-10" db="EMBL/GenBank/DDBJ databases">
        <authorList>
            <person name="de Groot N.N."/>
        </authorList>
    </citation>
    <scope>NUCLEOTIDE SEQUENCE [LARGE SCALE GENOMIC DNA]</scope>
    <source>
        <strain evidence="2 3">DSM 9236</strain>
    </source>
</reference>
<feature type="region of interest" description="Disordered" evidence="1">
    <location>
        <begin position="207"/>
        <end position="241"/>
    </location>
</feature>
<gene>
    <name evidence="2" type="ORF">SAMN05216245_1192</name>
</gene>
<accession>A0A1I2DBB6</accession>
<evidence type="ECO:0000313" key="2">
    <source>
        <dbReference type="EMBL" id="SFE77769.1"/>
    </source>
</evidence>